<dbReference type="EMBL" id="CAJVQC010013299">
    <property type="protein sequence ID" value="CAG8646962.1"/>
    <property type="molecule type" value="Genomic_DNA"/>
</dbReference>
<accession>A0ACA9ND69</accession>
<sequence>MTGEDSDNPFSSIIGAILAVYDWSSISLDIWNFWPLTIVSVIGNSWKEKSKKMNEKPYPKISKLRKSKFQSWSIEMCKFVWSKEEEFLYDFM</sequence>
<dbReference type="Proteomes" id="UP000789920">
    <property type="component" value="Unassembled WGS sequence"/>
</dbReference>
<proteinExistence type="predicted"/>
<protein>
    <submittedName>
        <fullName evidence="1">24748_t:CDS:1</fullName>
    </submittedName>
</protein>
<reference evidence="1" key="1">
    <citation type="submission" date="2021-06" db="EMBL/GenBank/DDBJ databases">
        <authorList>
            <person name="Kallberg Y."/>
            <person name="Tangrot J."/>
            <person name="Rosling A."/>
        </authorList>
    </citation>
    <scope>NUCLEOTIDE SEQUENCE</scope>
    <source>
        <strain evidence="1">MA461A</strain>
    </source>
</reference>
<name>A0ACA9ND69_9GLOM</name>
<evidence type="ECO:0000313" key="2">
    <source>
        <dbReference type="Proteomes" id="UP000789920"/>
    </source>
</evidence>
<keyword evidence="2" id="KW-1185">Reference proteome</keyword>
<feature type="non-terminal residue" evidence="1">
    <location>
        <position position="92"/>
    </location>
</feature>
<organism evidence="1 2">
    <name type="scientific">Racocetra persica</name>
    <dbReference type="NCBI Taxonomy" id="160502"/>
    <lineage>
        <taxon>Eukaryota</taxon>
        <taxon>Fungi</taxon>
        <taxon>Fungi incertae sedis</taxon>
        <taxon>Mucoromycota</taxon>
        <taxon>Glomeromycotina</taxon>
        <taxon>Glomeromycetes</taxon>
        <taxon>Diversisporales</taxon>
        <taxon>Gigasporaceae</taxon>
        <taxon>Racocetra</taxon>
    </lineage>
</organism>
<gene>
    <name evidence="1" type="ORF">RPERSI_LOCUS7715</name>
</gene>
<comment type="caution">
    <text evidence="1">The sequence shown here is derived from an EMBL/GenBank/DDBJ whole genome shotgun (WGS) entry which is preliminary data.</text>
</comment>
<evidence type="ECO:0000313" key="1">
    <source>
        <dbReference type="EMBL" id="CAG8646962.1"/>
    </source>
</evidence>